<gene>
    <name evidence="5" type="ORF">SAMN05421852_11723</name>
</gene>
<dbReference type="PANTHER" id="PTHR42788">
    <property type="entry name" value="TAURINE IMPORT ATP-BINDING PROTEIN-RELATED"/>
    <property type="match status" value="1"/>
</dbReference>
<dbReference type="RefSeq" id="WP_093231112.1">
    <property type="nucleotide sequence ID" value="NZ_FORR01000017.1"/>
</dbReference>
<dbReference type="InterPro" id="IPR003593">
    <property type="entry name" value="AAA+_ATPase"/>
</dbReference>
<dbReference type="EMBL" id="FORR01000017">
    <property type="protein sequence ID" value="SFJ69026.1"/>
    <property type="molecule type" value="Genomic_DNA"/>
</dbReference>
<evidence type="ECO:0000256" key="3">
    <source>
        <dbReference type="ARBA" id="ARBA00022840"/>
    </source>
</evidence>
<feature type="domain" description="ABC transporter" evidence="4">
    <location>
        <begin position="32"/>
        <end position="259"/>
    </location>
</feature>
<keyword evidence="2" id="KW-0547">Nucleotide-binding</keyword>
<dbReference type="SUPFAM" id="SSF52540">
    <property type="entry name" value="P-loop containing nucleoside triphosphate hydrolases"/>
    <property type="match status" value="1"/>
</dbReference>
<dbReference type="InterPro" id="IPR003439">
    <property type="entry name" value="ABC_transporter-like_ATP-bd"/>
</dbReference>
<evidence type="ECO:0000313" key="5">
    <source>
        <dbReference type="EMBL" id="SFJ69026.1"/>
    </source>
</evidence>
<dbReference type="GO" id="GO:0016887">
    <property type="term" value="F:ATP hydrolysis activity"/>
    <property type="evidence" value="ECO:0007669"/>
    <property type="project" value="InterPro"/>
</dbReference>
<proteinExistence type="predicted"/>
<accession>A0A1I3THC4</accession>
<dbReference type="PROSITE" id="PS00211">
    <property type="entry name" value="ABC_TRANSPORTER_1"/>
    <property type="match status" value="1"/>
</dbReference>
<evidence type="ECO:0000259" key="4">
    <source>
        <dbReference type="PROSITE" id="PS50893"/>
    </source>
</evidence>
<dbReference type="InterPro" id="IPR050166">
    <property type="entry name" value="ABC_transporter_ATP-bind"/>
</dbReference>
<dbReference type="STRING" id="46223.SAMN05421852_11723"/>
<reference evidence="5 6" key="1">
    <citation type="submission" date="2016-10" db="EMBL/GenBank/DDBJ databases">
        <authorList>
            <person name="de Groot N.N."/>
        </authorList>
    </citation>
    <scope>NUCLEOTIDE SEQUENCE [LARGE SCALE GENOMIC DNA]</scope>
    <source>
        <strain evidence="5 6">DSM 44778</strain>
    </source>
</reference>
<sequence>MSVLTSNEVQEEILTNEAIKVQKEALTSKTVIEAKNVNLFYGNLQVLKSINLKVYLNDFVCVLGSSGCGKSSLLQVLAGFLKPTSGEITIGGKQHKKPTPDVGVVFQHPNLFPWLSIEKNIAFGLRMQSVPKTERKRVVSHYLEMVGLQSAAKMLPHQLSGGMKQRASIARTLATNPKVILMDEPFSALDALTRMSMQSHLKEIWKKTQKSIFFITHDVHEALLLGTRIVVMHPSPGRIVLDIPNPLAKKDDLPQQAEQSKEFAQLSNYLLSVISNKK</sequence>
<dbReference type="AlphaFoldDB" id="A0A1I3THC4"/>
<keyword evidence="3 5" id="KW-0067">ATP-binding</keyword>
<dbReference type="SMART" id="SM00382">
    <property type="entry name" value="AAA"/>
    <property type="match status" value="1"/>
</dbReference>
<dbReference type="PROSITE" id="PS50893">
    <property type="entry name" value="ABC_TRANSPORTER_2"/>
    <property type="match status" value="1"/>
</dbReference>
<keyword evidence="1" id="KW-0813">Transport</keyword>
<dbReference type="GO" id="GO:0005524">
    <property type="term" value="F:ATP binding"/>
    <property type="evidence" value="ECO:0007669"/>
    <property type="project" value="UniProtKB-KW"/>
</dbReference>
<dbReference type="Gene3D" id="3.40.50.300">
    <property type="entry name" value="P-loop containing nucleotide triphosphate hydrolases"/>
    <property type="match status" value="1"/>
</dbReference>
<name>A0A1I3THC4_9BACL</name>
<dbReference type="OrthoDB" id="9802264at2"/>
<keyword evidence="6" id="KW-1185">Reference proteome</keyword>
<organism evidence="5 6">
    <name type="scientific">Thermoflavimicrobium dichotomicum</name>
    <dbReference type="NCBI Taxonomy" id="46223"/>
    <lineage>
        <taxon>Bacteria</taxon>
        <taxon>Bacillati</taxon>
        <taxon>Bacillota</taxon>
        <taxon>Bacilli</taxon>
        <taxon>Bacillales</taxon>
        <taxon>Thermoactinomycetaceae</taxon>
        <taxon>Thermoflavimicrobium</taxon>
    </lineage>
</organism>
<protein>
    <submittedName>
        <fullName evidence="5">NitT/TauT family transport system ATP-binding protein/taurine transport system ATP-binding protein</fullName>
    </submittedName>
</protein>
<dbReference type="Pfam" id="PF00005">
    <property type="entry name" value="ABC_tran"/>
    <property type="match status" value="1"/>
</dbReference>
<evidence type="ECO:0000256" key="2">
    <source>
        <dbReference type="ARBA" id="ARBA00022741"/>
    </source>
</evidence>
<dbReference type="Proteomes" id="UP000199545">
    <property type="component" value="Unassembled WGS sequence"/>
</dbReference>
<dbReference type="InterPro" id="IPR017871">
    <property type="entry name" value="ABC_transporter-like_CS"/>
</dbReference>
<dbReference type="PANTHER" id="PTHR42788:SF13">
    <property type="entry name" value="ALIPHATIC SULFONATES IMPORT ATP-BINDING PROTEIN SSUB"/>
    <property type="match status" value="1"/>
</dbReference>
<dbReference type="CDD" id="cd03293">
    <property type="entry name" value="ABC_NrtD_SsuB_transporters"/>
    <property type="match status" value="1"/>
</dbReference>
<evidence type="ECO:0000256" key="1">
    <source>
        <dbReference type="ARBA" id="ARBA00022448"/>
    </source>
</evidence>
<dbReference type="InterPro" id="IPR027417">
    <property type="entry name" value="P-loop_NTPase"/>
</dbReference>
<evidence type="ECO:0000313" key="6">
    <source>
        <dbReference type="Proteomes" id="UP000199545"/>
    </source>
</evidence>